<protein>
    <submittedName>
        <fullName evidence="2">TMEM232</fullName>
    </submittedName>
</protein>
<keyword evidence="3" id="KW-1185">Reference proteome</keyword>
<dbReference type="Proteomes" id="UP000593567">
    <property type="component" value="Unassembled WGS sequence"/>
</dbReference>
<dbReference type="PANTHER" id="PTHR28651">
    <property type="entry name" value="TRANSMEMBRANE PROTEIN 232"/>
    <property type="match status" value="1"/>
</dbReference>
<sequence>MPLERVPIVHRFGIISHNQRVNLQERLFEKAVEQATARPYDKVRNPNEIQESFVHRFNGATTVADKEKYEEQARKHIERLKRKCGLGGKSRVSDKELDEAWVDLTILSQCKGKIQEDSLDVLIASLDQASFDSGHIQGLFFLAETALYWLRTDAINSPYLRISEIKLLKMGYMVFLRLFYHHMVGDLRGHKLFKSRLYMYLDGLNEYQEAYSPYPNAHLCLRYIIEVGKVMFLDDDLDPGEVKETENVQMRSHFTKSATSQPRSNVSAVSRSVHDLAPSLWHALDVWRCVTITGKQVEESLYSLARCGLGMSLENWIDGAAALVVLAEAAKANLPTLHVLQNLACGLIPTDIVTEEGGATDHSLLASHHHNVKQDVTQGQAETQRHLNTEFLSKVSVEEAAEEDEDLKELQQTLKEAEMEYLSPKTPRKITRQSQRTSASRPGSRDSKSGKRVNIGTKYGEREVVSPTTFRNSPVADTPGIQGWQWEVAVTYTELLVQLVMFGRLSTIQKRALLGSRNVVEEVRYVDCTPPLTSAGLLDMLHFHVIGDASGTLPPAQDWSWRVRYSAVQGLVQICSHLKGDKMADGLYNLAWRSLQEASAHEFDERVLEALKVGQVTIKSSDKKKSPTSSLFAGNAGNRLADGLAKRYLPPLAVTTSVPKLSPRKTLPKQPVVKPNVIRTTLREEKVLAKLTDEPPIPDFKSRTSRDLMRIWRKDLQEQLRLEEEQKLEELTSQSSQNSMKTE</sequence>
<dbReference type="InterPro" id="IPR031747">
    <property type="entry name" value="TMEM232"/>
</dbReference>
<name>A0A7J7KFR0_BUGNE</name>
<feature type="compositionally biased region" description="Polar residues" evidence="1">
    <location>
        <begin position="432"/>
        <end position="441"/>
    </location>
</feature>
<evidence type="ECO:0000313" key="3">
    <source>
        <dbReference type="Proteomes" id="UP000593567"/>
    </source>
</evidence>
<evidence type="ECO:0000256" key="1">
    <source>
        <dbReference type="SAM" id="MobiDB-lite"/>
    </source>
</evidence>
<feature type="region of interest" description="Disordered" evidence="1">
    <location>
        <begin position="417"/>
        <end position="458"/>
    </location>
</feature>
<accession>A0A7J7KFR0</accession>
<reference evidence="2" key="1">
    <citation type="submission" date="2020-06" db="EMBL/GenBank/DDBJ databases">
        <title>Draft genome of Bugula neritina, a colonial animal packing powerful symbionts and potential medicines.</title>
        <authorList>
            <person name="Rayko M."/>
        </authorList>
    </citation>
    <scope>NUCLEOTIDE SEQUENCE [LARGE SCALE GENOMIC DNA]</scope>
    <source>
        <strain evidence="2">Kwan_BN1</strain>
    </source>
</reference>
<dbReference type="EMBL" id="VXIV02000561">
    <property type="protein sequence ID" value="KAF6037490.1"/>
    <property type="molecule type" value="Genomic_DNA"/>
</dbReference>
<dbReference type="Pfam" id="PF15877">
    <property type="entry name" value="TMEM232"/>
    <property type="match status" value="2"/>
</dbReference>
<comment type="caution">
    <text evidence="2">The sequence shown here is derived from an EMBL/GenBank/DDBJ whole genome shotgun (WGS) entry which is preliminary data.</text>
</comment>
<gene>
    <name evidence="2" type="ORF">EB796_004210</name>
</gene>
<evidence type="ECO:0000313" key="2">
    <source>
        <dbReference type="EMBL" id="KAF6037490.1"/>
    </source>
</evidence>
<dbReference type="PANTHER" id="PTHR28651:SF1">
    <property type="entry name" value="TRANSMEMBRANE PROTEIN 232"/>
    <property type="match status" value="1"/>
</dbReference>
<dbReference type="OrthoDB" id="10016194at2759"/>
<dbReference type="AlphaFoldDB" id="A0A7J7KFR0"/>
<proteinExistence type="predicted"/>
<organism evidence="2 3">
    <name type="scientific">Bugula neritina</name>
    <name type="common">Brown bryozoan</name>
    <name type="synonym">Sertularia neritina</name>
    <dbReference type="NCBI Taxonomy" id="10212"/>
    <lineage>
        <taxon>Eukaryota</taxon>
        <taxon>Metazoa</taxon>
        <taxon>Spiralia</taxon>
        <taxon>Lophotrochozoa</taxon>
        <taxon>Bryozoa</taxon>
        <taxon>Gymnolaemata</taxon>
        <taxon>Cheilostomatida</taxon>
        <taxon>Flustrina</taxon>
        <taxon>Buguloidea</taxon>
        <taxon>Bugulidae</taxon>
        <taxon>Bugula</taxon>
    </lineage>
</organism>